<dbReference type="PROSITE" id="PS50109">
    <property type="entry name" value="HIS_KIN"/>
    <property type="match status" value="1"/>
</dbReference>
<dbReference type="PANTHER" id="PTHR43047:SF72">
    <property type="entry name" value="OSMOSENSING HISTIDINE PROTEIN KINASE SLN1"/>
    <property type="match status" value="1"/>
</dbReference>
<reference evidence="14 15" key="1">
    <citation type="submission" date="2008-03" db="EMBL/GenBank/DDBJ databases">
        <title>Sequencing of the draft genome and assembly of Burkholderia ambifaria MEX-5.</title>
        <authorList>
            <consortium name="US DOE Joint Genome Institute (JGI-PGF)"/>
            <person name="Copeland A."/>
            <person name="Lucas S."/>
            <person name="Lapidus A."/>
            <person name="Glavina del Rio T."/>
            <person name="Dalin E."/>
            <person name="Tice H."/>
            <person name="Bruce D."/>
            <person name="Goodwin L."/>
            <person name="Pitluck S."/>
            <person name="Larimer F."/>
            <person name="Land M.L."/>
            <person name="Hauser L."/>
            <person name="Tiedje J."/>
            <person name="Richardson P."/>
        </authorList>
    </citation>
    <scope>NUCLEOTIDE SEQUENCE [LARGE SCALE GENOMIC DNA]</scope>
    <source>
        <strain evidence="14 15">MEX-5</strain>
    </source>
</reference>
<dbReference type="InterPro" id="IPR005467">
    <property type="entry name" value="His_kinase_dom"/>
</dbReference>
<dbReference type="FunFam" id="3.30.565.10:FF:000023">
    <property type="entry name" value="PAS domain-containing sensor histidine kinase"/>
    <property type="match status" value="1"/>
</dbReference>
<dbReference type="InterPro" id="IPR003594">
    <property type="entry name" value="HATPase_dom"/>
</dbReference>
<dbReference type="SMART" id="SM00387">
    <property type="entry name" value="HATPase_c"/>
    <property type="match status" value="1"/>
</dbReference>
<keyword evidence="7" id="KW-0547">Nucleotide-binding</keyword>
<dbReference type="GO" id="GO:0005524">
    <property type="term" value="F:ATP binding"/>
    <property type="evidence" value="ECO:0007669"/>
    <property type="project" value="UniProtKB-KW"/>
</dbReference>
<dbReference type="InterPro" id="IPR003661">
    <property type="entry name" value="HisK_dim/P_dom"/>
</dbReference>
<keyword evidence="5" id="KW-0597">Phosphoprotein</keyword>
<evidence type="ECO:0000256" key="8">
    <source>
        <dbReference type="ARBA" id="ARBA00022777"/>
    </source>
</evidence>
<dbReference type="PATRIC" id="fig|396597.7.peg.5493"/>
<dbReference type="CDD" id="cd00082">
    <property type="entry name" value="HisKA"/>
    <property type="match status" value="1"/>
</dbReference>
<sequence length="323" mass="36242">MFVTAYDRFVSAVGLSEVKRRDAHLAETLRNRSILLYSNIGVSLLFFIAILTFFRSARDLEKTLLTARQVAHTKQVFLASINHELRNPLQTIVSATENISHYATNRELMRAVTNIDQAVKHIETHMRDLTDYLQLRTNKINLRVCSVDLQEIASEVIRRFKPKASEKGIRLQANFDGPTTRFLSDEQRVQQIIVNLVENSIKYSSGGVILIQCSIFPEFHGNGVTVQVIDEGIGIEKNEIEFLFSPFYQSPLNDNSQVSGYGMGLAVVRGLVEVLGGSIAVKSDVGKGAVFTVKLPYETHLIKHTSSLSRPDSELTMLGDQEW</sequence>
<evidence type="ECO:0000256" key="7">
    <source>
        <dbReference type="ARBA" id="ARBA00022741"/>
    </source>
</evidence>
<protein>
    <recommendedName>
        <fullName evidence="3">histidine kinase</fullName>
        <ecNumber evidence="3">2.7.13.3</ecNumber>
    </recommendedName>
</protein>
<evidence type="ECO:0000256" key="10">
    <source>
        <dbReference type="ARBA" id="ARBA00023012"/>
    </source>
</evidence>
<evidence type="ECO:0000259" key="13">
    <source>
        <dbReference type="PROSITE" id="PS50109"/>
    </source>
</evidence>
<dbReference type="GO" id="GO:0000155">
    <property type="term" value="F:phosphorelay sensor kinase activity"/>
    <property type="evidence" value="ECO:0007669"/>
    <property type="project" value="InterPro"/>
</dbReference>
<feature type="transmembrane region" description="Helical" evidence="12">
    <location>
        <begin position="34"/>
        <end position="54"/>
    </location>
</feature>
<accession>B1T469</accession>
<dbReference type="SMART" id="SM00388">
    <property type="entry name" value="HisKA"/>
    <property type="match status" value="1"/>
</dbReference>
<comment type="subcellular location">
    <subcellularLocation>
        <location evidence="2">Cell membrane</location>
    </subcellularLocation>
</comment>
<dbReference type="GO" id="GO:0009927">
    <property type="term" value="F:histidine phosphotransfer kinase activity"/>
    <property type="evidence" value="ECO:0007669"/>
    <property type="project" value="TreeGrafter"/>
</dbReference>
<keyword evidence="10" id="KW-0902">Two-component regulatory system</keyword>
<keyword evidence="8 14" id="KW-0418">Kinase</keyword>
<name>B1T469_9BURK</name>
<feature type="domain" description="Histidine kinase" evidence="13">
    <location>
        <begin position="80"/>
        <end position="299"/>
    </location>
</feature>
<dbReference type="RefSeq" id="WP_006758526.1">
    <property type="nucleotide sequence ID" value="NZ_ABLK01000068.1"/>
</dbReference>
<dbReference type="Gene3D" id="1.10.287.130">
    <property type="match status" value="1"/>
</dbReference>
<evidence type="ECO:0000313" key="14">
    <source>
        <dbReference type="EMBL" id="EDT41624.1"/>
    </source>
</evidence>
<dbReference type="SUPFAM" id="SSF47384">
    <property type="entry name" value="Homodimeric domain of signal transducing histidine kinase"/>
    <property type="match status" value="1"/>
</dbReference>
<evidence type="ECO:0000256" key="6">
    <source>
        <dbReference type="ARBA" id="ARBA00022679"/>
    </source>
</evidence>
<evidence type="ECO:0000256" key="2">
    <source>
        <dbReference type="ARBA" id="ARBA00004236"/>
    </source>
</evidence>
<dbReference type="PRINTS" id="PR00344">
    <property type="entry name" value="BCTRLSENSOR"/>
</dbReference>
<evidence type="ECO:0000256" key="1">
    <source>
        <dbReference type="ARBA" id="ARBA00000085"/>
    </source>
</evidence>
<evidence type="ECO:0000256" key="12">
    <source>
        <dbReference type="SAM" id="Phobius"/>
    </source>
</evidence>
<evidence type="ECO:0000256" key="4">
    <source>
        <dbReference type="ARBA" id="ARBA00022475"/>
    </source>
</evidence>
<keyword evidence="6" id="KW-0808">Transferase</keyword>
<comment type="caution">
    <text evidence="14">The sequence shown here is derived from an EMBL/GenBank/DDBJ whole genome shotgun (WGS) entry which is preliminary data.</text>
</comment>
<keyword evidence="4" id="KW-1003">Cell membrane</keyword>
<dbReference type="Pfam" id="PF02518">
    <property type="entry name" value="HATPase_c"/>
    <property type="match status" value="1"/>
</dbReference>
<evidence type="ECO:0000256" key="5">
    <source>
        <dbReference type="ARBA" id="ARBA00022553"/>
    </source>
</evidence>
<keyword evidence="9" id="KW-0067">ATP-binding</keyword>
<evidence type="ECO:0000256" key="11">
    <source>
        <dbReference type="ARBA" id="ARBA00023136"/>
    </source>
</evidence>
<keyword evidence="12" id="KW-1133">Transmembrane helix</keyword>
<keyword evidence="11 12" id="KW-0472">Membrane</keyword>
<dbReference type="InterPro" id="IPR004358">
    <property type="entry name" value="Sig_transdc_His_kin-like_C"/>
</dbReference>
<dbReference type="Gene3D" id="3.30.565.10">
    <property type="entry name" value="Histidine kinase-like ATPase, C-terminal domain"/>
    <property type="match status" value="1"/>
</dbReference>
<dbReference type="InterPro" id="IPR036097">
    <property type="entry name" value="HisK_dim/P_sf"/>
</dbReference>
<comment type="catalytic activity">
    <reaction evidence="1">
        <text>ATP + protein L-histidine = ADP + protein N-phospho-L-histidine.</text>
        <dbReference type="EC" id="2.7.13.3"/>
    </reaction>
</comment>
<dbReference type="Pfam" id="PF00512">
    <property type="entry name" value="HisKA"/>
    <property type="match status" value="1"/>
</dbReference>
<dbReference type="EMBL" id="ABLK01000068">
    <property type="protein sequence ID" value="EDT41624.1"/>
    <property type="molecule type" value="Genomic_DNA"/>
</dbReference>
<dbReference type="SUPFAM" id="SSF55874">
    <property type="entry name" value="ATPase domain of HSP90 chaperone/DNA topoisomerase II/histidine kinase"/>
    <property type="match status" value="1"/>
</dbReference>
<dbReference type="Proteomes" id="UP000004814">
    <property type="component" value="Unassembled WGS sequence"/>
</dbReference>
<organism evidence="14 15">
    <name type="scientific">Burkholderia ambifaria MEX-5</name>
    <dbReference type="NCBI Taxonomy" id="396597"/>
    <lineage>
        <taxon>Bacteria</taxon>
        <taxon>Pseudomonadati</taxon>
        <taxon>Pseudomonadota</taxon>
        <taxon>Betaproteobacteria</taxon>
        <taxon>Burkholderiales</taxon>
        <taxon>Burkholderiaceae</taxon>
        <taxon>Burkholderia</taxon>
        <taxon>Burkholderia cepacia complex</taxon>
    </lineage>
</organism>
<dbReference type="PANTHER" id="PTHR43047">
    <property type="entry name" value="TWO-COMPONENT HISTIDINE PROTEIN KINASE"/>
    <property type="match status" value="1"/>
</dbReference>
<dbReference type="EC" id="2.7.13.3" evidence="3"/>
<dbReference type="InterPro" id="IPR036890">
    <property type="entry name" value="HATPase_C_sf"/>
</dbReference>
<evidence type="ECO:0000313" key="15">
    <source>
        <dbReference type="Proteomes" id="UP000004814"/>
    </source>
</evidence>
<gene>
    <name evidence="14" type="ORF">BamMEX5DRAFT_2585</name>
</gene>
<keyword evidence="12" id="KW-0812">Transmembrane</keyword>
<evidence type="ECO:0000256" key="3">
    <source>
        <dbReference type="ARBA" id="ARBA00012438"/>
    </source>
</evidence>
<dbReference type="GO" id="GO:0005886">
    <property type="term" value="C:plasma membrane"/>
    <property type="evidence" value="ECO:0007669"/>
    <property type="project" value="UniProtKB-SubCell"/>
</dbReference>
<dbReference type="AlphaFoldDB" id="B1T469"/>
<evidence type="ECO:0000256" key="9">
    <source>
        <dbReference type="ARBA" id="ARBA00022840"/>
    </source>
</evidence>
<proteinExistence type="predicted"/>